<gene>
    <name evidence="1" type="ORF">BM524_21485</name>
</gene>
<name>A0AAC9NTP5_9ALTE</name>
<evidence type="ECO:0000313" key="1">
    <source>
        <dbReference type="EMBL" id="APD92478.1"/>
    </source>
</evidence>
<dbReference type="EMBL" id="CP018025">
    <property type="protein sequence ID" value="APD92478.1"/>
    <property type="molecule type" value="Genomic_DNA"/>
</dbReference>
<geneLocation type="plasmid" evidence="2">
    <name>pamcp48-600</name>
</geneLocation>
<dbReference type="Proteomes" id="UP000182101">
    <property type="component" value="Plasmid pAMCP48-600"/>
</dbReference>
<sequence length="135" mass="15722">MSIKSHIRPSGVQKSKLKVGVMPFDYRDRILSRWQVQSEATEFLMNTFIMEMFPEKKGGRNLFSWEAITRNHAITYLSAFHTLNMLVNKDAVTHNKPFADVTDEDIQQRVERSGVLTPLEIRKRYPLVSKPSLRK</sequence>
<organism evidence="1 2">
    <name type="scientific">Alteromonas mediterranea</name>
    <dbReference type="NCBI Taxonomy" id="314275"/>
    <lineage>
        <taxon>Bacteria</taxon>
        <taxon>Pseudomonadati</taxon>
        <taxon>Pseudomonadota</taxon>
        <taxon>Gammaproteobacteria</taxon>
        <taxon>Alteromonadales</taxon>
        <taxon>Alteromonadaceae</taxon>
        <taxon>Alteromonas/Salinimonas group</taxon>
        <taxon>Alteromonas</taxon>
    </lineage>
</organism>
<evidence type="ECO:0000313" key="2">
    <source>
        <dbReference type="Proteomes" id="UP000182101"/>
    </source>
</evidence>
<keyword evidence="1" id="KW-0614">Plasmid</keyword>
<dbReference type="RefSeq" id="WP_071961103.1">
    <property type="nucleotide sequence ID" value="NZ_CP018025.1"/>
</dbReference>
<dbReference type="AlphaFoldDB" id="A0AAC9NTP5"/>
<accession>A0AAC9NTP5</accession>
<proteinExistence type="predicted"/>
<protein>
    <submittedName>
        <fullName evidence="1">Uncharacterized protein</fullName>
    </submittedName>
</protein>
<reference evidence="1 2" key="1">
    <citation type="submission" date="2016-11" db="EMBL/GenBank/DDBJ databases">
        <title>Networking in microbes: conjugative elements and plasmids in the genus Alteromonas.</title>
        <authorList>
            <person name="Lopez-Perez M."/>
            <person name="Ramon-Marco N."/>
            <person name="Rodriguez-Valera F."/>
        </authorList>
    </citation>
    <scope>NUCLEOTIDE SEQUENCE [LARGE SCALE GENOMIC DNA]</scope>
    <source>
        <strain evidence="1 2">CP48</strain>
        <plasmid evidence="2">pamcp48-600</plasmid>
    </source>
</reference>